<dbReference type="OrthoDB" id="9804721at2"/>
<dbReference type="PANTHER" id="PTHR46268">
    <property type="entry name" value="STRESS RESPONSE PROTEIN NHAX"/>
    <property type="match status" value="1"/>
</dbReference>
<organism evidence="3 4">
    <name type="scientific">Kuenenia stuttgartiensis</name>
    <dbReference type="NCBI Taxonomy" id="174633"/>
    <lineage>
        <taxon>Bacteria</taxon>
        <taxon>Pseudomonadati</taxon>
        <taxon>Planctomycetota</taxon>
        <taxon>Candidatus Brocadiia</taxon>
        <taxon>Candidatus Brocadiales</taxon>
        <taxon>Candidatus Brocadiaceae</taxon>
        <taxon>Candidatus Kuenenia</taxon>
    </lineage>
</organism>
<dbReference type="KEGG" id="kst:KSMBR1_1217"/>
<dbReference type="InterPro" id="IPR006015">
    <property type="entry name" value="Universal_stress_UspA"/>
</dbReference>
<dbReference type="EMBL" id="LT934425">
    <property type="protein sequence ID" value="SOH03719.1"/>
    <property type="molecule type" value="Genomic_DNA"/>
</dbReference>
<evidence type="ECO:0000313" key="4">
    <source>
        <dbReference type="Proteomes" id="UP000221734"/>
    </source>
</evidence>
<dbReference type="InterPro" id="IPR006016">
    <property type="entry name" value="UspA"/>
</dbReference>
<evidence type="ECO:0000256" key="1">
    <source>
        <dbReference type="ARBA" id="ARBA00008791"/>
    </source>
</evidence>
<dbReference type="CDD" id="cd00293">
    <property type="entry name" value="USP-like"/>
    <property type="match status" value="2"/>
</dbReference>
<protein>
    <recommendedName>
        <fullName evidence="2">UspA domain-containing protein</fullName>
    </recommendedName>
</protein>
<accession>A0A2C9CCX3</accession>
<keyword evidence="4" id="KW-1185">Reference proteome</keyword>
<proteinExistence type="inferred from homology"/>
<sequence>MTNIITCIGRFHVSAAVCDAGAWASQRLNAHLKLLHVLDKSEYPIKGDLTGKIGLGSQEHLLDELTVLEEKHSKLAREHGKYMLEAAERRVREDGAKDISTLQRHGSLVETLMELEDETRLLVMGRRSAEHDNAAHPIGSNLENVIRTIHKPILIVLSKFSPPNCFMIAFDGSPTAQKALDMVAGSPLLKGLPCHLIMVCSGTDERKAQLESAFDKLVSAGFDVTQKTLEGKVEAALGTYQKENQIDLMVMGAYGHSRIRQFLAGSNTTAMLRTSDIPLLLLR</sequence>
<dbReference type="RefSeq" id="WP_099324498.1">
    <property type="nucleotide sequence ID" value="NZ_LT934425.1"/>
</dbReference>
<comment type="similarity">
    <text evidence="1">Belongs to the universal stress protein A family.</text>
</comment>
<dbReference type="SUPFAM" id="SSF52402">
    <property type="entry name" value="Adenine nucleotide alpha hydrolases-like"/>
    <property type="match status" value="2"/>
</dbReference>
<dbReference type="Pfam" id="PF00582">
    <property type="entry name" value="Usp"/>
    <property type="match status" value="2"/>
</dbReference>
<evidence type="ECO:0000313" key="3">
    <source>
        <dbReference type="EMBL" id="SOH03719.1"/>
    </source>
</evidence>
<dbReference type="PANTHER" id="PTHR46268:SF6">
    <property type="entry name" value="UNIVERSAL STRESS PROTEIN UP12"/>
    <property type="match status" value="1"/>
</dbReference>
<gene>
    <name evidence="3" type="ORF">KSMBR1_1217</name>
</gene>
<reference evidence="4" key="1">
    <citation type="submission" date="2017-10" db="EMBL/GenBank/DDBJ databases">
        <authorList>
            <person name="Frank J."/>
        </authorList>
    </citation>
    <scope>NUCLEOTIDE SEQUENCE [LARGE SCALE GENOMIC DNA]</scope>
</reference>
<feature type="domain" description="UspA" evidence="2">
    <location>
        <begin position="3"/>
        <end position="156"/>
    </location>
</feature>
<dbReference type="AlphaFoldDB" id="A0A2C9CCX3"/>
<evidence type="ECO:0000259" key="2">
    <source>
        <dbReference type="Pfam" id="PF00582"/>
    </source>
</evidence>
<dbReference type="Proteomes" id="UP000221734">
    <property type="component" value="Chromosome Kuenenia_stuttgartiensis_MBR1"/>
</dbReference>
<dbReference type="PRINTS" id="PR01438">
    <property type="entry name" value="UNVRSLSTRESS"/>
</dbReference>
<feature type="domain" description="UspA" evidence="2">
    <location>
        <begin position="167"/>
        <end position="283"/>
    </location>
</feature>
<name>A0A2C9CCX3_KUEST</name>
<dbReference type="Gene3D" id="3.40.50.12370">
    <property type="match status" value="1"/>
</dbReference>